<evidence type="ECO:0000256" key="1">
    <source>
        <dbReference type="ARBA" id="ARBA00004236"/>
    </source>
</evidence>
<dbReference type="InterPro" id="IPR004089">
    <property type="entry name" value="MCPsignal_dom"/>
</dbReference>
<dbReference type="RefSeq" id="WP_262686099.1">
    <property type="nucleotide sequence ID" value="NZ_JAOQIO010000089.1"/>
</dbReference>
<dbReference type="PROSITE" id="PS50111">
    <property type="entry name" value="CHEMOTAXIS_TRANSDUC_2"/>
    <property type="match status" value="1"/>
</dbReference>
<dbReference type="Pfam" id="PF00015">
    <property type="entry name" value="MCPsignal"/>
    <property type="match status" value="1"/>
</dbReference>
<dbReference type="CDD" id="cd12912">
    <property type="entry name" value="PDC2_MCP_like"/>
    <property type="match status" value="1"/>
</dbReference>
<comment type="similarity">
    <text evidence="5">Belongs to the methyl-accepting chemotaxis (MCP) protein family.</text>
</comment>
<dbReference type="Proteomes" id="UP001652445">
    <property type="component" value="Unassembled WGS sequence"/>
</dbReference>
<evidence type="ECO:0000256" key="4">
    <source>
        <dbReference type="ARBA" id="ARBA00023224"/>
    </source>
</evidence>
<gene>
    <name evidence="10" type="ORF">OB236_23350</name>
</gene>
<dbReference type="PROSITE" id="PS50885">
    <property type="entry name" value="HAMP"/>
    <property type="match status" value="1"/>
</dbReference>
<accession>A0ABT2UK82</accession>
<dbReference type="SUPFAM" id="SSF58104">
    <property type="entry name" value="Methyl-accepting chemotaxis protein (MCP) signaling domain"/>
    <property type="match status" value="1"/>
</dbReference>
<name>A0ABT2UK82_9BACL</name>
<keyword evidence="4 6" id="KW-0807">Transducer</keyword>
<dbReference type="Pfam" id="PF00672">
    <property type="entry name" value="HAMP"/>
    <property type="match status" value="1"/>
</dbReference>
<evidence type="ECO:0000256" key="3">
    <source>
        <dbReference type="ARBA" id="ARBA00023136"/>
    </source>
</evidence>
<dbReference type="CDD" id="cd12913">
    <property type="entry name" value="PDC1_MCP_like"/>
    <property type="match status" value="1"/>
</dbReference>
<dbReference type="InterPro" id="IPR029151">
    <property type="entry name" value="Sensor-like_sf"/>
</dbReference>
<protein>
    <submittedName>
        <fullName evidence="10">Methyl-accepting chemotaxis protein</fullName>
    </submittedName>
</protein>
<evidence type="ECO:0000256" key="2">
    <source>
        <dbReference type="ARBA" id="ARBA00022475"/>
    </source>
</evidence>
<keyword evidence="11" id="KW-1185">Reference proteome</keyword>
<keyword evidence="7" id="KW-1133">Transmembrane helix</keyword>
<feature type="domain" description="HAMP" evidence="9">
    <location>
        <begin position="338"/>
        <end position="390"/>
    </location>
</feature>
<evidence type="ECO:0000259" key="9">
    <source>
        <dbReference type="PROSITE" id="PS50885"/>
    </source>
</evidence>
<dbReference type="Gene3D" id="1.10.287.950">
    <property type="entry name" value="Methyl-accepting chemotaxis protein"/>
    <property type="match status" value="1"/>
</dbReference>
<dbReference type="EMBL" id="JAOQIO010000089">
    <property type="protein sequence ID" value="MCU6795048.1"/>
    <property type="molecule type" value="Genomic_DNA"/>
</dbReference>
<dbReference type="SUPFAM" id="SSF103190">
    <property type="entry name" value="Sensory domain-like"/>
    <property type="match status" value="1"/>
</dbReference>
<dbReference type="CDD" id="cd11386">
    <property type="entry name" value="MCP_signal"/>
    <property type="match status" value="1"/>
</dbReference>
<dbReference type="InterPro" id="IPR003660">
    <property type="entry name" value="HAMP_dom"/>
</dbReference>
<dbReference type="Pfam" id="PF22673">
    <property type="entry name" value="MCP-like_PDC_1"/>
    <property type="match status" value="1"/>
</dbReference>
<evidence type="ECO:0000256" key="7">
    <source>
        <dbReference type="SAM" id="Phobius"/>
    </source>
</evidence>
<keyword evidence="7" id="KW-0812">Transmembrane</keyword>
<comment type="subcellular location">
    <subcellularLocation>
        <location evidence="1">Cell membrane</location>
    </subcellularLocation>
</comment>
<comment type="caution">
    <text evidence="10">The sequence shown here is derived from an EMBL/GenBank/DDBJ whole genome shotgun (WGS) entry which is preliminary data.</text>
</comment>
<organism evidence="10 11">
    <name type="scientific">Paenibacillus baimaensis</name>
    <dbReference type="NCBI Taxonomy" id="2982185"/>
    <lineage>
        <taxon>Bacteria</taxon>
        <taxon>Bacillati</taxon>
        <taxon>Bacillota</taxon>
        <taxon>Bacilli</taxon>
        <taxon>Bacillales</taxon>
        <taxon>Paenibacillaceae</taxon>
        <taxon>Paenibacillus</taxon>
    </lineage>
</organism>
<feature type="domain" description="Methyl-accepting transducer" evidence="8">
    <location>
        <begin position="409"/>
        <end position="645"/>
    </location>
</feature>
<evidence type="ECO:0000313" key="11">
    <source>
        <dbReference type="Proteomes" id="UP001652445"/>
    </source>
</evidence>
<dbReference type="SMART" id="SM00283">
    <property type="entry name" value="MA"/>
    <property type="match status" value="1"/>
</dbReference>
<dbReference type="PANTHER" id="PTHR32089">
    <property type="entry name" value="METHYL-ACCEPTING CHEMOTAXIS PROTEIN MCPB"/>
    <property type="match status" value="1"/>
</dbReference>
<evidence type="ECO:0000313" key="10">
    <source>
        <dbReference type="EMBL" id="MCU6795048.1"/>
    </source>
</evidence>
<dbReference type="Gene3D" id="3.30.450.20">
    <property type="entry name" value="PAS domain"/>
    <property type="match status" value="2"/>
</dbReference>
<reference evidence="10 11" key="1">
    <citation type="submission" date="2022-09" db="EMBL/GenBank/DDBJ databases">
        <authorList>
            <person name="Han X.L."/>
            <person name="Wang Q."/>
            <person name="Lu T."/>
        </authorList>
    </citation>
    <scope>NUCLEOTIDE SEQUENCE [LARGE SCALE GENOMIC DNA]</scope>
    <source>
        <strain evidence="10 11">WQ 127069</strain>
    </source>
</reference>
<sequence length="696" mass="76740">MIKQRALMQFTRIQTKFLVFMLPILICLTLSLSWISYTFSQNMITHEIEGKMNNQLQQTIHDIQNKLSSHTRIPQTVARLVEARGMALNPQDYKAMLLNVPSLNPDTLGVGVWFEPKRYKPEQQYFGPYVYKDGDKVTYTEQYMTAEYDYPTTDWYRNGINSRESAIFTDPYYDETIKTTMITATVPFYDERKQFLGVTTGDISLNSMQQMIKEIKVGETGWAFLMDKTGKVIADRDAQKVMKDELYKDANPSLAALGKKIMEDVKIGGSSGFQGGFEQSGKQVRVFYSIIPETGWSFALAIPEQELYAPLNSLLQRMLIVIVIAVLVMIGAIIAFSRYITTNIHKVNALSTSLAEGDFNTRLEIRTKDEFEQMGHNFNRTIGVLKGMMGQISVCSQEVATQAEQLKQGAMETNKATEEIATSIQGVAEGTEKEVHIIGNLKQMSTEISLGMEQIAGSVELVSESSSTAMAAATAGNESLYELIRQMNTIHGTVHESFHSVKQLQDKSQQIDDIVSMITTISRQTSMLSLNAAIEAARAGEAGKGFAVVAGEVRKLADQAAEAANQIRGVITEIQGTIQQTAQSMESGRLAVAAGMEKAGNAGNSFGDIVDAVNKVSQQTEEVSAAVEEIFSSAENMVHEMDGIVHLARETADNSGYVAAAAQQQTATIEQVASSAGTISKLAFELKALMLHFRYE</sequence>
<keyword evidence="2" id="KW-1003">Cell membrane</keyword>
<dbReference type="CDD" id="cd06225">
    <property type="entry name" value="HAMP"/>
    <property type="match status" value="1"/>
</dbReference>
<evidence type="ECO:0000256" key="6">
    <source>
        <dbReference type="PROSITE-ProRule" id="PRU00284"/>
    </source>
</evidence>
<dbReference type="Gene3D" id="6.10.340.10">
    <property type="match status" value="1"/>
</dbReference>
<proteinExistence type="inferred from homology"/>
<dbReference type="PANTHER" id="PTHR32089:SF112">
    <property type="entry name" value="LYSOZYME-LIKE PROTEIN-RELATED"/>
    <property type="match status" value="1"/>
</dbReference>
<feature type="transmembrane region" description="Helical" evidence="7">
    <location>
        <begin position="314"/>
        <end position="336"/>
    </location>
</feature>
<evidence type="ECO:0000259" key="8">
    <source>
        <dbReference type="PROSITE" id="PS50111"/>
    </source>
</evidence>
<evidence type="ECO:0000256" key="5">
    <source>
        <dbReference type="ARBA" id="ARBA00029447"/>
    </source>
</evidence>
<dbReference type="SMART" id="SM00304">
    <property type="entry name" value="HAMP"/>
    <property type="match status" value="2"/>
</dbReference>
<keyword evidence="3 7" id="KW-0472">Membrane</keyword>